<organism evidence="4 5">
    <name type="scientific">Cyclostephanos tholiformis</name>
    <dbReference type="NCBI Taxonomy" id="382380"/>
    <lineage>
        <taxon>Eukaryota</taxon>
        <taxon>Sar</taxon>
        <taxon>Stramenopiles</taxon>
        <taxon>Ochrophyta</taxon>
        <taxon>Bacillariophyta</taxon>
        <taxon>Coscinodiscophyceae</taxon>
        <taxon>Thalassiosirophycidae</taxon>
        <taxon>Stephanodiscales</taxon>
        <taxon>Stephanodiscaceae</taxon>
        <taxon>Cyclostephanos</taxon>
    </lineage>
</organism>
<dbReference type="PANTHER" id="PTHR19919">
    <property type="entry name" value="WD REPEAT CONTAINING PROTEIN"/>
    <property type="match status" value="1"/>
</dbReference>
<comment type="caution">
    <text evidence="4">The sequence shown here is derived from an EMBL/GenBank/DDBJ whole genome shotgun (WGS) entry which is preliminary data.</text>
</comment>
<dbReference type="InterPro" id="IPR036322">
    <property type="entry name" value="WD40_repeat_dom_sf"/>
</dbReference>
<dbReference type="Proteomes" id="UP001530377">
    <property type="component" value="Unassembled WGS sequence"/>
</dbReference>
<evidence type="ECO:0000256" key="1">
    <source>
        <dbReference type="ARBA" id="ARBA00022574"/>
    </source>
</evidence>
<dbReference type="Gene3D" id="2.130.10.10">
    <property type="entry name" value="YVTN repeat-like/Quinoprotein amine dehydrogenase"/>
    <property type="match status" value="1"/>
</dbReference>
<dbReference type="InterPro" id="IPR001680">
    <property type="entry name" value="WD40_rpt"/>
</dbReference>
<dbReference type="SUPFAM" id="SSF50978">
    <property type="entry name" value="WD40 repeat-like"/>
    <property type="match status" value="1"/>
</dbReference>
<dbReference type="PROSITE" id="PS50082">
    <property type="entry name" value="WD_REPEATS_2"/>
    <property type="match status" value="2"/>
</dbReference>
<dbReference type="EMBL" id="JALLPB020000482">
    <property type="protein sequence ID" value="KAL3808647.1"/>
    <property type="molecule type" value="Genomic_DNA"/>
</dbReference>
<feature type="repeat" description="WD" evidence="3">
    <location>
        <begin position="297"/>
        <end position="332"/>
    </location>
</feature>
<keyword evidence="5" id="KW-1185">Reference proteome</keyword>
<dbReference type="SMART" id="SM00320">
    <property type="entry name" value="WD40"/>
    <property type="match status" value="4"/>
</dbReference>
<dbReference type="InterPro" id="IPR019775">
    <property type="entry name" value="WD40_repeat_CS"/>
</dbReference>
<gene>
    <name evidence="4" type="ORF">ACHAXA_006634</name>
</gene>
<keyword evidence="2" id="KW-0677">Repeat</keyword>
<dbReference type="Pfam" id="PF00400">
    <property type="entry name" value="WD40"/>
    <property type="match status" value="2"/>
</dbReference>
<accession>A0ABD3R6J6</accession>
<evidence type="ECO:0000256" key="3">
    <source>
        <dbReference type="PROSITE-ProRule" id="PRU00221"/>
    </source>
</evidence>
<proteinExistence type="predicted"/>
<evidence type="ECO:0000313" key="4">
    <source>
        <dbReference type="EMBL" id="KAL3808647.1"/>
    </source>
</evidence>
<dbReference type="AlphaFoldDB" id="A0ABD3R6J6"/>
<name>A0ABD3R6J6_9STRA</name>
<evidence type="ECO:0000313" key="5">
    <source>
        <dbReference type="Proteomes" id="UP001530377"/>
    </source>
</evidence>
<protein>
    <submittedName>
        <fullName evidence="4">Uncharacterized protein</fullName>
    </submittedName>
</protein>
<dbReference type="InterPro" id="IPR045159">
    <property type="entry name" value="DCAF7-like"/>
</dbReference>
<evidence type="ECO:0000256" key="2">
    <source>
        <dbReference type="ARBA" id="ARBA00022737"/>
    </source>
</evidence>
<dbReference type="PROSITE" id="PS50294">
    <property type="entry name" value="WD_REPEATS_REGION"/>
    <property type="match status" value="1"/>
</dbReference>
<dbReference type="InterPro" id="IPR015943">
    <property type="entry name" value="WD40/YVTN_repeat-like_dom_sf"/>
</dbReference>
<reference evidence="4 5" key="1">
    <citation type="submission" date="2024-10" db="EMBL/GenBank/DDBJ databases">
        <title>Updated reference genomes for cyclostephanoid diatoms.</title>
        <authorList>
            <person name="Roberts W.R."/>
            <person name="Alverson A.J."/>
        </authorList>
    </citation>
    <scope>NUCLEOTIDE SEQUENCE [LARGE SCALE GENOMIC DNA]</scope>
    <source>
        <strain evidence="4 5">AJA228-03</strain>
    </source>
</reference>
<sequence length="378" mass="41851">MMDSPQQRKEIYTYTAPWTVFSLAWSNRIDAMSQFRLAIGSYVEQYSNAVQVLRTRYEGRHPCSNDYDETPESMVIYSACDIEHPYPCTKILWCPENNGGGGGGGGKSASTSMASGSGGGNLGGRDLLATTGDYLRLWSVSEDGTCGDGSLSHKREALLINNNRNSEYCSPLTSFDWNEYDPSMIVTSSIDTTCTLWDINAEMVRTQVIAHDKEVFDLAFSRGTDVFASVGADGSVRLFDLRSLEHSTIVYETPNLEPLLRLEWNRQDPNYLATFMVDSQFTIILDIRQPCRPVAMLGGHAGCVNAVAWAPHSSCHICTAGDDCQALIWDISGMSKRPVEDPILAYNAEGEVNNLQWSSSQPDWVSIAFTDKLQILRV</sequence>
<feature type="repeat" description="WD" evidence="3">
    <location>
        <begin position="208"/>
        <end position="249"/>
    </location>
</feature>
<keyword evidence="1 3" id="KW-0853">WD repeat</keyword>
<dbReference type="PROSITE" id="PS00678">
    <property type="entry name" value="WD_REPEATS_1"/>
    <property type="match status" value="1"/>
</dbReference>